<feature type="compositionally biased region" description="Polar residues" evidence="1">
    <location>
        <begin position="21"/>
        <end position="33"/>
    </location>
</feature>
<dbReference type="Proteomes" id="UP000653454">
    <property type="component" value="Unassembled WGS sequence"/>
</dbReference>
<accession>A0A8S4E8A0</accession>
<comment type="caution">
    <text evidence="2">The sequence shown here is derived from an EMBL/GenBank/DDBJ whole genome shotgun (WGS) entry which is preliminary data.</text>
</comment>
<sequence length="64" mass="6778">MATNGVIITEVVDTESQTFSDANKSKLKPTTSKETAEEIESSVPTVPAHGDLRCSVAKVAGLRM</sequence>
<evidence type="ECO:0000313" key="3">
    <source>
        <dbReference type="Proteomes" id="UP000653454"/>
    </source>
</evidence>
<dbReference type="AlphaFoldDB" id="A0A8S4E8A0"/>
<reference evidence="2" key="1">
    <citation type="submission" date="2020-11" db="EMBL/GenBank/DDBJ databases">
        <authorList>
            <person name="Whiteford S."/>
        </authorList>
    </citation>
    <scope>NUCLEOTIDE SEQUENCE</scope>
</reference>
<evidence type="ECO:0000313" key="2">
    <source>
        <dbReference type="EMBL" id="CAG9111703.1"/>
    </source>
</evidence>
<keyword evidence="3" id="KW-1185">Reference proteome</keyword>
<name>A0A8S4E8A0_PLUXY</name>
<feature type="region of interest" description="Disordered" evidence="1">
    <location>
        <begin position="21"/>
        <end position="44"/>
    </location>
</feature>
<dbReference type="EMBL" id="CAJHNJ030000013">
    <property type="protein sequence ID" value="CAG9111703.1"/>
    <property type="molecule type" value="Genomic_DNA"/>
</dbReference>
<organism evidence="2 3">
    <name type="scientific">Plutella xylostella</name>
    <name type="common">Diamondback moth</name>
    <name type="synonym">Plutella maculipennis</name>
    <dbReference type="NCBI Taxonomy" id="51655"/>
    <lineage>
        <taxon>Eukaryota</taxon>
        <taxon>Metazoa</taxon>
        <taxon>Ecdysozoa</taxon>
        <taxon>Arthropoda</taxon>
        <taxon>Hexapoda</taxon>
        <taxon>Insecta</taxon>
        <taxon>Pterygota</taxon>
        <taxon>Neoptera</taxon>
        <taxon>Endopterygota</taxon>
        <taxon>Lepidoptera</taxon>
        <taxon>Glossata</taxon>
        <taxon>Ditrysia</taxon>
        <taxon>Yponomeutoidea</taxon>
        <taxon>Plutellidae</taxon>
        <taxon>Plutella</taxon>
    </lineage>
</organism>
<evidence type="ECO:0000256" key="1">
    <source>
        <dbReference type="SAM" id="MobiDB-lite"/>
    </source>
</evidence>
<protein>
    <submittedName>
        <fullName evidence="2">(diamondback moth) hypothetical protein</fullName>
    </submittedName>
</protein>
<gene>
    <name evidence="2" type="ORF">PLXY2_LOCUS4694</name>
</gene>
<proteinExistence type="predicted"/>